<proteinExistence type="predicted"/>
<evidence type="ECO:0000313" key="2">
    <source>
        <dbReference type="Proteomes" id="UP000717752"/>
    </source>
</evidence>
<accession>A0ABS7GY50</accession>
<evidence type="ECO:0008006" key="3">
    <source>
        <dbReference type="Google" id="ProtNLM"/>
    </source>
</evidence>
<comment type="caution">
    <text evidence="1">The sequence shown here is derived from an EMBL/GenBank/DDBJ whole genome shotgun (WGS) entry which is preliminary data.</text>
</comment>
<sequence length="48" mass="5433">MRQRRRLDAFRAAAKAAREVAGLYAKQGNAASSRHYETVAQQLDEQIE</sequence>
<name>A0ABS7GY50_9HYPH</name>
<protein>
    <recommendedName>
        <fullName evidence="3">DUF4167 domain-containing protein</fullName>
    </recommendedName>
</protein>
<dbReference type="Proteomes" id="UP000717752">
    <property type="component" value="Unassembled WGS sequence"/>
</dbReference>
<organism evidence="1 2">
    <name type="scientific">Rhizobium mesosinicum</name>
    <dbReference type="NCBI Taxonomy" id="335017"/>
    <lineage>
        <taxon>Bacteria</taxon>
        <taxon>Pseudomonadati</taxon>
        <taxon>Pseudomonadota</taxon>
        <taxon>Alphaproteobacteria</taxon>
        <taxon>Hyphomicrobiales</taxon>
        <taxon>Rhizobiaceae</taxon>
        <taxon>Rhizobium/Agrobacterium group</taxon>
        <taxon>Rhizobium</taxon>
    </lineage>
</organism>
<dbReference type="RefSeq" id="WP_220336330.1">
    <property type="nucleotide sequence ID" value="NZ_JAEUAK010000008.1"/>
</dbReference>
<keyword evidence="2" id="KW-1185">Reference proteome</keyword>
<reference evidence="1 2" key="1">
    <citation type="journal article" date="2021" name="MBio">
        <title>Poor Competitiveness of Bradyrhizobium in Pigeon Pea Root Colonization in Indian Soils.</title>
        <authorList>
            <person name="Chalasani D."/>
            <person name="Basu A."/>
            <person name="Pullabhotla S.V.S.R.N."/>
            <person name="Jorrin B."/>
            <person name="Neal A.L."/>
            <person name="Poole P.S."/>
            <person name="Podile A.R."/>
            <person name="Tkacz A."/>
        </authorList>
    </citation>
    <scope>NUCLEOTIDE SEQUENCE [LARGE SCALE GENOMIC DNA]</scope>
    <source>
        <strain evidence="1 2">HU56</strain>
    </source>
</reference>
<dbReference type="EMBL" id="JAEUAK010000008">
    <property type="protein sequence ID" value="MBW9054905.1"/>
    <property type="molecule type" value="Genomic_DNA"/>
</dbReference>
<gene>
    <name evidence="1" type="ORF">JNB85_21110</name>
</gene>
<evidence type="ECO:0000313" key="1">
    <source>
        <dbReference type="EMBL" id="MBW9054905.1"/>
    </source>
</evidence>